<proteinExistence type="predicted"/>
<keyword evidence="1" id="KW-1133">Transmembrane helix</keyword>
<gene>
    <name evidence="2" type="ORF">NCTC5385_00436</name>
</gene>
<keyword evidence="1" id="KW-0812">Transmembrane</keyword>
<name>A0A4U9XPG9_9STRE</name>
<feature type="transmembrane region" description="Helical" evidence="1">
    <location>
        <begin position="26"/>
        <end position="45"/>
    </location>
</feature>
<dbReference type="EMBL" id="LR594035">
    <property type="protein sequence ID" value="VTS14832.1"/>
    <property type="molecule type" value="Genomic_DNA"/>
</dbReference>
<keyword evidence="1" id="KW-0472">Membrane</keyword>
<accession>A0A4U9XPG9</accession>
<reference evidence="2 3" key="1">
    <citation type="submission" date="2019-05" db="EMBL/GenBank/DDBJ databases">
        <authorList>
            <consortium name="Pathogen Informatics"/>
        </authorList>
    </citation>
    <scope>NUCLEOTIDE SEQUENCE [LARGE SCALE GENOMIC DNA]</scope>
    <source>
        <strain evidence="2 3">NCTC5385</strain>
    </source>
</reference>
<protein>
    <submittedName>
        <fullName evidence="2">Phage protein</fullName>
    </submittedName>
</protein>
<dbReference type="RefSeq" id="WP_138068059.1">
    <property type="nucleotide sequence ID" value="NZ_LR594035.1"/>
</dbReference>
<dbReference type="Proteomes" id="UP000304914">
    <property type="component" value="Chromosome"/>
</dbReference>
<evidence type="ECO:0000313" key="3">
    <source>
        <dbReference type="Proteomes" id="UP000304914"/>
    </source>
</evidence>
<evidence type="ECO:0000256" key="1">
    <source>
        <dbReference type="SAM" id="Phobius"/>
    </source>
</evidence>
<dbReference type="AlphaFoldDB" id="A0A4U9XPG9"/>
<sequence length="101" mass="11739">MNFSNENVYEAIIEIKDRHINKLENWLLIATLFAGLSTTCWKWGIGMENKAGMMTLPIDFANRALAKEEILDELIERGIVEVYQLEEIAEDNPFWMNALNY</sequence>
<organism evidence="2 3">
    <name type="scientific">Streptococcus pseudoporcinus</name>
    <dbReference type="NCBI Taxonomy" id="361101"/>
    <lineage>
        <taxon>Bacteria</taxon>
        <taxon>Bacillati</taxon>
        <taxon>Bacillota</taxon>
        <taxon>Bacilli</taxon>
        <taxon>Lactobacillales</taxon>
        <taxon>Streptococcaceae</taxon>
        <taxon>Streptococcus</taxon>
    </lineage>
</organism>
<evidence type="ECO:0000313" key="2">
    <source>
        <dbReference type="EMBL" id="VTS14832.1"/>
    </source>
</evidence>